<protein>
    <recommendedName>
        <fullName evidence="4">Mannosyl-glycoprotein endo-beta-N-acetylglucosaminidase</fullName>
    </recommendedName>
</protein>
<gene>
    <name evidence="2" type="ORF">ACFSB2_05265</name>
</gene>
<accession>A0ABW4JFB8</accession>
<keyword evidence="1" id="KW-1133">Transmembrane helix</keyword>
<evidence type="ECO:0000256" key="1">
    <source>
        <dbReference type="SAM" id="Phobius"/>
    </source>
</evidence>
<keyword evidence="1" id="KW-0472">Membrane</keyword>
<dbReference type="EMBL" id="JBHUCX010000017">
    <property type="protein sequence ID" value="MFD1674120.1"/>
    <property type="molecule type" value="Genomic_DNA"/>
</dbReference>
<dbReference type="RefSeq" id="WP_377941876.1">
    <property type="nucleotide sequence ID" value="NZ_JBHUCX010000017.1"/>
</dbReference>
<comment type="caution">
    <text evidence="2">The sequence shown here is derived from an EMBL/GenBank/DDBJ whole genome shotgun (WGS) entry which is preliminary data.</text>
</comment>
<keyword evidence="1" id="KW-0812">Transmembrane</keyword>
<sequence length="317" mass="34981">MTSLFKFGKYGVFALVIMPFIFIIVCVGGFMNLTPTAPTATLQEYETISQQTFAQINWADPFILDYFRYQNDFDNLKPAQVQQTVNLFYKTVRTCTTNKKGQAVCTTTKVPLTLHDVMMSLGYTEDEYQAALQLESVVEAQLPTVGAGGGSDTGPLKPISVQQLAYQPVNAQLLYQYVHDRGSIFSLIDIETIISAAQKYDVSAVLLIAITGQELSFIPASNPDASEMEENPFDVEAPGSSGPGNWSTFHVSLQYSADIAAGTVHNKLIFPPPSGESPIQWMNDPTNPYGSYAQDPNWWVGVSDFFQSITDFLQDTQ</sequence>
<proteinExistence type="predicted"/>
<keyword evidence="3" id="KW-1185">Reference proteome</keyword>
<name>A0ABW4JFB8_9BACL</name>
<evidence type="ECO:0000313" key="2">
    <source>
        <dbReference type="EMBL" id="MFD1674120.1"/>
    </source>
</evidence>
<dbReference type="Proteomes" id="UP001597079">
    <property type="component" value="Unassembled WGS sequence"/>
</dbReference>
<feature type="transmembrane region" description="Helical" evidence="1">
    <location>
        <begin position="12"/>
        <end position="33"/>
    </location>
</feature>
<organism evidence="2 3">
    <name type="scientific">Alicyclobacillus fodiniaquatilis</name>
    <dbReference type="NCBI Taxonomy" id="1661150"/>
    <lineage>
        <taxon>Bacteria</taxon>
        <taxon>Bacillati</taxon>
        <taxon>Bacillota</taxon>
        <taxon>Bacilli</taxon>
        <taxon>Bacillales</taxon>
        <taxon>Alicyclobacillaceae</taxon>
        <taxon>Alicyclobacillus</taxon>
    </lineage>
</organism>
<evidence type="ECO:0000313" key="3">
    <source>
        <dbReference type="Proteomes" id="UP001597079"/>
    </source>
</evidence>
<evidence type="ECO:0008006" key="4">
    <source>
        <dbReference type="Google" id="ProtNLM"/>
    </source>
</evidence>
<reference evidence="3" key="1">
    <citation type="journal article" date="2019" name="Int. J. Syst. Evol. Microbiol.">
        <title>The Global Catalogue of Microorganisms (GCM) 10K type strain sequencing project: providing services to taxonomists for standard genome sequencing and annotation.</title>
        <authorList>
            <consortium name="The Broad Institute Genomics Platform"/>
            <consortium name="The Broad Institute Genome Sequencing Center for Infectious Disease"/>
            <person name="Wu L."/>
            <person name="Ma J."/>
        </authorList>
    </citation>
    <scope>NUCLEOTIDE SEQUENCE [LARGE SCALE GENOMIC DNA]</scope>
    <source>
        <strain evidence="3">CGMCC 1.12286</strain>
    </source>
</reference>